<keyword evidence="3" id="KW-0285">Flavoprotein</keyword>
<evidence type="ECO:0000256" key="10">
    <source>
        <dbReference type="ARBA" id="ARBA00031145"/>
    </source>
</evidence>
<feature type="domain" description="Phosphoadenosine phosphosulphate reductase" evidence="13">
    <location>
        <begin position="255"/>
        <end position="322"/>
    </location>
</feature>
<evidence type="ECO:0000256" key="3">
    <source>
        <dbReference type="ARBA" id="ARBA00022630"/>
    </source>
</evidence>
<dbReference type="Gene3D" id="3.40.980.10">
    <property type="entry name" value="MoaB/Mog-like domain"/>
    <property type="match status" value="1"/>
</dbReference>
<keyword evidence="6" id="KW-0548">Nucleotidyltransferase</keyword>
<keyword evidence="4" id="KW-0288">FMN</keyword>
<evidence type="ECO:0000256" key="12">
    <source>
        <dbReference type="ARBA" id="ARBA00049494"/>
    </source>
</evidence>
<comment type="catalytic activity">
    <reaction evidence="12">
        <text>FMN + ATP + H(+) = FAD + diphosphate</text>
        <dbReference type="Rhea" id="RHEA:17237"/>
        <dbReference type="ChEBI" id="CHEBI:15378"/>
        <dbReference type="ChEBI" id="CHEBI:30616"/>
        <dbReference type="ChEBI" id="CHEBI:33019"/>
        <dbReference type="ChEBI" id="CHEBI:57692"/>
        <dbReference type="ChEBI" id="CHEBI:58210"/>
        <dbReference type="EC" id="2.7.7.2"/>
    </reaction>
</comment>
<evidence type="ECO:0000259" key="13">
    <source>
        <dbReference type="Pfam" id="PF01507"/>
    </source>
</evidence>
<gene>
    <name evidence="14" type="ORF">RI129_011237</name>
</gene>
<dbReference type="Gene3D" id="3.40.50.620">
    <property type="entry name" value="HUPs"/>
    <property type="match status" value="1"/>
</dbReference>
<dbReference type="GO" id="GO:0006747">
    <property type="term" value="P:FAD biosynthetic process"/>
    <property type="evidence" value="ECO:0007669"/>
    <property type="project" value="TreeGrafter"/>
</dbReference>
<keyword evidence="5" id="KW-0808">Transferase</keyword>
<dbReference type="InterPro" id="IPR014729">
    <property type="entry name" value="Rossmann-like_a/b/a_fold"/>
</dbReference>
<protein>
    <recommendedName>
        <fullName evidence="2">FAD synthase</fullName>
        <ecNumber evidence="2">2.7.7.2</ecNumber>
    </recommendedName>
    <alternativeName>
        <fullName evidence="10">FAD pyrophosphorylase</fullName>
    </alternativeName>
    <alternativeName>
        <fullName evidence="11">FMN adenylyltransferase</fullName>
    </alternativeName>
</protein>
<evidence type="ECO:0000256" key="1">
    <source>
        <dbReference type="ARBA" id="ARBA00004726"/>
    </source>
</evidence>
<evidence type="ECO:0000256" key="11">
    <source>
        <dbReference type="ARBA" id="ARBA00031871"/>
    </source>
</evidence>
<dbReference type="EMBL" id="JAVRBK010000008">
    <property type="protein sequence ID" value="KAK5640426.1"/>
    <property type="molecule type" value="Genomic_DNA"/>
</dbReference>
<evidence type="ECO:0000256" key="8">
    <source>
        <dbReference type="ARBA" id="ARBA00022827"/>
    </source>
</evidence>
<keyword evidence="7" id="KW-0547">Nucleotide-binding</keyword>
<dbReference type="PANTHER" id="PTHR23293:SF9">
    <property type="entry name" value="FAD SYNTHASE"/>
    <property type="match status" value="1"/>
</dbReference>
<evidence type="ECO:0000256" key="2">
    <source>
        <dbReference type="ARBA" id="ARBA00012393"/>
    </source>
</evidence>
<dbReference type="InterPro" id="IPR036425">
    <property type="entry name" value="MoaB/Mog-like_dom_sf"/>
</dbReference>
<dbReference type="InterPro" id="IPR002500">
    <property type="entry name" value="PAPS_reduct_dom"/>
</dbReference>
<feature type="domain" description="Phosphoadenosine phosphosulphate reductase" evidence="13">
    <location>
        <begin position="334"/>
        <end position="409"/>
    </location>
</feature>
<keyword evidence="9" id="KW-0067">ATP-binding</keyword>
<keyword evidence="8" id="KW-0274">FAD</keyword>
<dbReference type="CDD" id="cd23948">
    <property type="entry name" value="FAD_synthase"/>
    <property type="match status" value="1"/>
</dbReference>
<dbReference type="GO" id="GO:0005524">
    <property type="term" value="F:ATP binding"/>
    <property type="evidence" value="ECO:0007669"/>
    <property type="project" value="UniProtKB-KW"/>
</dbReference>
<evidence type="ECO:0000256" key="7">
    <source>
        <dbReference type="ARBA" id="ARBA00022741"/>
    </source>
</evidence>
<dbReference type="SUPFAM" id="SSF53218">
    <property type="entry name" value="Molybdenum cofactor biosynthesis proteins"/>
    <property type="match status" value="1"/>
</dbReference>
<comment type="pathway">
    <text evidence="1">Cofactor biosynthesis; FAD biosynthesis; FAD from FMN: step 1/1.</text>
</comment>
<accession>A0AAN7V8J3</accession>
<evidence type="ECO:0000256" key="4">
    <source>
        <dbReference type="ARBA" id="ARBA00022643"/>
    </source>
</evidence>
<dbReference type="Pfam" id="PF01507">
    <property type="entry name" value="PAPS_reduct"/>
    <property type="match status" value="2"/>
</dbReference>
<evidence type="ECO:0000256" key="9">
    <source>
        <dbReference type="ARBA" id="ARBA00022840"/>
    </source>
</evidence>
<evidence type="ECO:0000313" key="15">
    <source>
        <dbReference type="Proteomes" id="UP001329430"/>
    </source>
</evidence>
<comment type="caution">
    <text evidence="14">The sequence shown here is derived from an EMBL/GenBank/DDBJ whole genome shotgun (WGS) entry which is preliminary data.</text>
</comment>
<evidence type="ECO:0000313" key="14">
    <source>
        <dbReference type="EMBL" id="KAK5640426.1"/>
    </source>
</evidence>
<evidence type="ECO:0000256" key="6">
    <source>
        <dbReference type="ARBA" id="ARBA00022695"/>
    </source>
</evidence>
<dbReference type="PANTHER" id="PTHR23293">
    <property type="entry name" value="FAD SYNTHETASE-RELATED FMN ADENYLYLTRANSFERASE"/>
    <property type="match status" value="1"/>
</dbReference>
<evidence type="ECO:0000256" key="5">
    <source>
        <dbReference type="ARBA" id="ARBA00022679"/>
    </source>
</evidence>
<sequence>MGKKTLKILTIEKQDTNSNILDLIVEKLELINYNVITANVEAQESSLIEEIGSSVKHCDVVLFIGGLGTSYSNLIWLAIAKVFHQQLIESRHLVNYTKLSENYTTACAKCFECRNNGTFPIMYIQGLFLLTDDSNLLQSSILNIAIPFLKHLSSDMVFKRKLTVEVSGGVPNLQGDGKVHVSSNIVSDSLQLHLTSTSLSDLLNYENRLIENCKVLDCHEDTDIERLVYDHQDLHVRKSVECIEECFKRYGPENVFVSFNGGKDCTVLLHLTIGVLRKNYPHYRGKINCVYVENANPFPELNKFIEESQQYYNLDVLKFTKSIKDSLTDVLVSKPNMKAVLMGTRRSDPFSEHLQPFQMTDYNWPQVMRVSPILDWHYSQIWDYLLHLKVPYCSLYDDGYTSLGSALNTIPNPFLFLTDDNGKKKYLPAYKLLDASQERSGRLSC</sequence>
<keyword evidence="15" id="KW-1185">Reference proteome</keyword>
<proteinExistence type="predicted"/>
<name>A0AAN7V8J3_9COLE</name>
<dbReference type="GO" id="GO:0003919">
    <property type="term" value="F:FMN adenylyltransferase activity"/>
    <property type="evidence" value="ECO:0007669"/>
    <property type="project" value="UniProtKB-EC"/>
</dbReference>
<dbReference type="Proteomes" id="UP001329430">
    <property type="component" value="Chromosome 8"/>
</dbReference>
<dbReference type="AlphaFoldDB" id="A0AAN7V8J3"/>
<dbReference type="SUPFAM" id="SSF52402">
    <property type="entry name" value="Adenine nucleotide alpha hydrolases-like"/>
    <property type="match status" value="1"/>
</dbReference>
<reference evidence="14 15" key="1">
    <citation type="journal article" date="2024" name="Insects">
        <title>An Improved Chromosome-Level Genome Assembly of the Firefly Pyrocoelia pectoralis.</title>
        <authorList>
            <person name="Fu X."/>
            <person name="Meyer-Rochow V.B."/>
            <person name="Ballantyne L."/>
            <person name="Zhu X."/>
        </authorList>
    </citation>
    <scope>NUCLEOTIDE SEQUENCE [LARGE SCALE GENOMIC DNA]</scope>
    <source>
        <strain evidence="14">XCY_ONT2</strain>
    </source>
</reference>
<organism evidence="14 15">
    <name type="scientific">Pyrocoelia pectoralis</name>
    <dbReference type="NCBI Taxonomy" id="417401"/>
    <lineage>
        <taxon>Eukaryota</taxon>
        <taxon>Metazoa</taxon>
        <taxon>Ecdysozoa</taxon>
        <taxon>Arthropoda</taxon>
        <taxon>Hexapoda</taxon>
        <taxon>Insecta</taxon>
        <taxon>Pterygota</taxon>
        <taxon>Neoptera</taxon>
        <taxon>Endopterygota</taxon>
        <taxon>Coleoptera</taxon>
        <taxon>Polyphaga</taxon>
        <taxon>Elateriformia</taxon>
        <taxon>Elateroidea</taxon>
        <taxon>Lampyridae</taxon>
        <taxon>Lampyrinae</taxon>
        <taxon>Pyrocoelia</taxon>
    </lineage>
</organism>
<dbReference type="EC" id="2.7.7.2" evidence="2"/>